<comment type="similarity">
    <text evidence="1 4">Belongs to the yippee family.</text>
</comment>
<dbReference type="InterPro" id="IPR034751">
    <property type="entry name" value="Yippee"/>
</dbReference>
<dbReference type="PROSITE" id="PS51792">
    <property type="entry name" value="YIPPEE"/>
    <property type="match status" value="1"/>
</dbReference>
<name>A0A2V3IK04_9FLOR</name>
<keyword evidence="2" id="KW-0479">Metal-binding</keyword>
<feature type="domain" description="Yippee" evidence="5">
    <location>
        <begin position="5"/>
        <end position="102"/>
    </location>
</feature>
<evidence type="ECO:0000313" key="7">
    <source>
        <dbReference type="Proteomes" id="UP000247409"/>
    </source>
</evidence>
<gene>
    <name evidence="6" type="ORF">BWQ96_07898</name>
</gene>
<dbReference type="OrthoDB" id="6407410at2759"/>
<dbReference type="Proteomes" id="UP000247409">
    <property type="component" value="Unassembled WGS sequence"/>
</dbReference>
<dbReference type="STRING" id="448386.A0A2V3IK04"/>
<evidence type="ECO:0000313" key="6">
    <source>
        <dbReference type="EMBL" id="PXF42378.1"/>
    </source>
</evidence>
<dbReference type="GO" id="GO:0046872">
    <property type="term" value="F:metal ion binding"/>
    <property type="evidence" value="ECO:0007669"/>
    <property type="project" value="UniProtKB-KW"/>
</dbReference>
<organism evidence="6 7">
    <name type="scientific">Gracilariopsis chorda</name>
    <dbReference type="NCBI Taxonomy" id="448386"/>
    <lineage>
        <taxon>Eukaryota</taxon>
        <taxon>Rhodophyta</taxon>
        <taxon>Florideophyceae</taxon>
        <taxon>Rhodymeniophycidae</taxon>
        <taxon>Gracilariales</taxon>
        <taxon>Gracilariaceae</taxon>
        <taxon>Gracilariopsis</taxon>
    </lineage>
</organism>
<dbReference type="AlphaFoldDB" id="A0A2V3IK04"/>
<keyword evidence="7" id="KW-1185">Reference proteome</keyword>
<evidence type="ECO:0000256" key="1">
    <source>
        <dbReference type="ARBA" id="ARBA00005613"/>
    </source>
</evidence>
<comment type="caution">
    <text evidence="6">The sequence shown here is derived from an EMBL/GenBank/DDBJ whole genome shotgun (WGS) entry which is preliminary data.</text>
</comment>
<protein>
    <recommendedName>
        <fullName evidence="4">Protein yippee-like</fullName>
    </recommendedName>
</protein>
<reference evidence="6 7" key="1">
    <citation type="journal article" date="2018" name="Mol. Biol. Evol.">
        <title>Analysis of the draft genome of the red seaweed Gracilariopsis chorda provides insights into genome size evolution in Rhodophyta.</title>
        <authorList>
            <person name="Lee J."/>
            <person name="Yang E.C."/>
            <person name="Graf L."/>
            <person name="Yang J.H."/>
            <person name="Qiu H."/>
            <person name="Zel Zion U."/>
            <person name="Chan C.X."/>
            <person name="Stephens T.G."/>
            <person name="Weber A.P.M."/>
            <person name="Boo G.H."/>
            <person name="Boo S.M."/>
            <person name="Kim K.M."/>
            <person name="Shin Y."/>
            <person name="Jung M."/>
            <person name="Lee S.J."/>
            <person name="Yim H.S."/>
            <person name="Lee J.H."/>
            <person name="Bhattacharya D."/>
            <person name="Yoon H.S."/>
        </authorList>
    </citation>
    <scope>NUCLEOTIDE SEQUENCE [LARGE SCALE GENOMIC DNA]</scope>
    <source>
        <strain evidence="6 7">SKKU-2015</strain>
        <tissue evidence="6">Whole body</tissue>
    </source>
</reference>
<evidence type="ECO:0000256" key="3">
    <source>
        <dbReference type="ARBA" id="ARBA00022833"/>
    </source>
</evidence>
<sequence length="105" mass="12033">MTSKRVYTCSNCGAELADEGNIISKSFQGRLGTAFLFEKAINTYQSLIEHRQLTSGIHKVADLRCKACSVLLGWKYLEAKEESQRYKEGRVLLEKIRLQKKGDWF</sequence>
<evidence type="ECO:0000259" key="5">
    <source>
        <dbReference type="PROSITE" id="PS51792"/>
    </source>
</evidence>
<dbReference type="PANTHER" id="PTHR13848">
    <property type="entry name" value="PROTEIN YIPPEE-LIKE CG15309-RELATED"/>
    <property type="match status" value="1"/>
</dbReference>
<dbReference type="Pfam" id="PF03226">
    <property type="entry name" value="Yippee-Mis18"/>
    <property type="match status" value="1"/>
</dbReference>
<proteinExistence type="inferred from homology"/>
<keyword evidence="3" id="KW-0862">Zinc</keyword>
<dbReference type="InterPro" id="IPR004910">
    <property type="entry name" value="Yippee/Mis18/Cereblon"/>
</dbReference>
<evidence type="ECO:0000256" key="2">
    <source>
        <dbReference type="ARBA" id="ARBA00022723"/>
    </source>
</evidence>
<dbReference type="InterPro" id="IPR039058">
    <property type="entry name" value="Yippee_fam"/>
</dbReference>
<accession>A0A2V3IK04</accession>
<evidence type="ECO:0000256" key="4">
    <source>
        <dbReference type="RuleBase" id="RU110713"/>
    </source>
</evidence>
<dbReference type="EMBL" id="NBIV01000166">
    <property type="protein sequence ID" value="PXF42378.1"/>
    <property type="molecule type" value="Genomic_DNA"/>
</dbReference>